<feature type="transmembrane region" description="Helical" evidence="1">
    <location>
        <begin position="33"/>
        <end position="54"/>
    </location>
</feature>
<dbReference type="EMBL" id="OU503037">
    <property type="protein sequence ID" value="CAI9757248.1"/>
    <property type="molecule type" value="Genomic_DNA"/>
</dbReference>
<dbReference type="Proteomes" id="UP000834106">
    <property type="component" value="Chromosome 2"/>
</dbReference>
<dbReference type="Pfam" id="PF00069">
    <property type="entry name" value="Pkinase"/>
    <property type="match status" value="1"/>
</dbReference>
<accession>A0AAD1YVE5</accession>
<keyword evidence="1" id="KW-0812">Transmembrane</keyword>
<organism evidence="3 4">
    <name type="scientific">Fraxinus pennsylvanica</name>
    <dbReference type="NCBI Taxonomy" id="56036"/>
    <lineage>
        <taxon>Eukaryota</taxon>
        <taxon>Viridiplantae</taxon>
        <taxon>Streptophyta</taxon>
        <taxon>Embryophyta</taxon>
        <taxon>Tracheophyta</taxon>
        <taxon>Spermatophyta</taxon>
        <taxon>Magnoliopsida</taxon>
        <taxon>eudicotyledons</taxon>
        <taxon>Gunneridae</taxon>
        <taxon>Pentapetalae</taxon>
        <taxon>asterids</taxon>
        <taxon>lamiids</taxon>
        <taxon>Lamiales</taxon>
        <taxon>Oleaceae</taxon>
        <taxon>Oleeae</taxon>
        <taxon>Fraxinus</taxon>
    </lineage>
</organism>
<dbReference type="PANTHER" id="PTHR48055">
    <property type="entry name" value="LEUCINE-RICH REPEAT RECEPTOR PROTEIN KINASE EMS1"/>
    <property type="match status" value="1"/>
</dbReference>
<sequence length="306" mass="34351">MGNRELCGAFQFKVMPCKDNTTRSSSKIRILKYILPSVISVASLAVIMVCLMRSCNKNSARPAQSSPLITVKRISYYEVLKSTNNFDEENLIGRGSFGSEYKGVFSDGTIAAIKAFNLDVEGTNKSFDTECQILCKIHHRNLVKPSNILLDEDMVAHVGDFGISKLFTEDQRISHTKTLGTIGYMAPEYGSTGLISAMADVYSYGIMLMETFIKKKPTDDIFIEELTMRKWVFEFYPDSVMQIIDVDLVDGVDANIKAKECCLRSIMGLALECTTDMAEERLDMKNVLLRLKKIKIEYLSNITGEE</sequence>
<dbReference type="GO" id="GO:0005524">
    <property type="term" value="F:ATP binding"/>
    <property type="evidence" value="ECO:0007669"/>
    <property type="project" value="InterPro"/>
</dbReference>
<dbReference type="InterPro" id="IPR000719">
    <property type="entry name" value="Prot_kinase_dom"/>
</dbReference>
<dbReference type="InterPro" id="IPR011009">
    <property type="entry name" value="Kinase-like_dom_sf"/>
</dbReference>
<keyword evidence="1" id="KW-1133">Transmembrane helix</keyword>
<evidence type="ECO:0000256" key="1">
    <source>
        <dbReference type="SAM" id="Phobius"/>
    </source>
</evidence>
<evidence type="ECO:0000259" key="2">
    <source>
        <dbReference type="PROSITE" id="PS50011"/>
    </source>
</evidence>
<dbReference type="AlphaFoldDB" id="A0AAD1YVE5"/>
<feature type="domain" description="Protein kinase" evidence="2">
    <location>
        <begin position="1"/>
        <end position="299"/>
    </location>
</feature>
<dbReference type="Gene3D" id="1.10.510.10">
    <property type="entry name" value="Transferase(Phosphotransferase) domain 1"/>
    <property type="match status" value="2"/>
</dbReference>
<name>A0AAD1YVE5_9LAMI</name>
<dbReference type="InterPro" id="IPR051564">
    <property type="entry name" value="LRR_receptor-like_kinase"/>
</dbReference>
<gene>
    <name evidence="3" type="ORF">FPE_LOCUS4678</name>
</gene>
<dbReference type="SUPFAM" id="SSF56112">
    <property type="entry name" value="Protein kinase-like (PK-like)"/>
    <property type="match status" value="1"/>
</dbReference>
<keyword evidence="1" id="KW-0472">Membrane</keyword>
<dbReference type="PROSITE" id="PS50011">
    <property type="entry name" value="PROTEIN_KINASE_DOM"/>
    <property type="match status" value="1"/>
</dbReference>
<protein>
    <recommendedName>
        <fullName evidence="2">Protein kinase domain-containing protein</fullName>
    </recommendedName>
</protein>
<evidence type="ECO:0000313" key="4">
    <source>
        <dbReference type="Proteomes" id="UP000834106"/>
    </source>
</evidence>
<dbReference type="GO" id="GO:0016020">
    <property type="term" value="C:membrane"/>
    <property type="evidence" value="ECO:0007669"/>
    <property type="project" value="TreeGrafter"/>
</dbReference>
<evidence type="ECO:0000313" key="3">
    <source>
        <dbReference type="EMBL" id="CAI9757248.1"/>
    </source>
</evidence>
<dbReference type="PANTHER" id="PTHR48055:SF57">
    <property type="entry name" value="PROTEIN KINASE DOMAIN-CONTAINING PROTEIN"/>
    <property type="match status" value="1"/>
</dbReference>
<proteinExistence type="predicted"/>
<reference evidence="3" key="1">
    <citation type="submission" date="2023-05" db="EMBL/GenBank/DDBJ databases">
        <authorList>
            <person name="Huff M."/>
        </authorList>
    </citation>
    <scope>NUCLEOTIDE SEQUENCE</scope>
</reference>
<dbReference type="GO" id="GO:0004672">
    <property type="term" value="F:protein kinase activity"/>
    <property type="evidence" value="ECO:0007669"/>
    <property type="project" value="InterPro"/>
</dbReference>
<keyword evidence="4" id="KW-1185">Reference proteome</keyword>